<proteinExistence type="predicted"/>
<organism evidence="1 2">
    <name type="scientific">Gossypium trilobum</name>
    <dbReference type="NCBI Taxonomy" id="34281"/>
    <lineage>
        <taxon>Eukaryota</taxon>
        <taxon>Viridiplantae</taxon>
        <taxon>Streptophyta</taxon>
        <taxon>Embryophyta</taxon>
        <taxon>Tracheophyta</taxon>
        <taxon>Spermatophyta</taxon>
        <taxon>Magnoliopsida</taxon>
        <taxon>eudicotyledons</taxon>
        <taxon>Gunneridae</taxon>
        <taxon>Pentapetalae</taxon>
        <taxon>rosids</taxon>
        <taxon>malvids</taxon>
        <taxon>Malvales</taxon>
        <taxon>Malvaceae</taxon>
        <taxon>Malvoideae</taxon>
        <taxon>Gossypium</taxon>
    </lineage>
</organism>
<evidence type="ECO:0000313" key="1">
    <source>
        <dbReference type="EMBL" id="MBA0766491.1"/>
    </source>
</evidence>
<keyword evidence="2" id="KW-1185">Reference proteome</keyword>
<gene>
    <name evidence="1" type="ORF">Gotri_015530</name>
</gene>
<sequence>MKKFTQSRKSGRKVVTIVKGYQVPLYGGIPVLANTGEHKESIAVPLNLTFVMRSRGYILGRLVKTKFYGKIRCIVTLKGNKLGKPLNLTDSCIYQFVMVAGHVGLEISWGTGTEEGLDRLNCQSRTGKMFLG</sequence>
<evidence type="ECO:0000313" key="2">
    <source>
        <dbReference type="Proteomes" id="UP000593568"/>
    </source>
</evidence>
<dbReference type="EMBL" id="JABEZW010000005">
    <property type="protein sequence ID" value="MBA0766491.1"/>
    <property type="molecule type" value="Genomic_DNA"/>
</dbReference>
<dbReference type="AlphaFoldDB" id="A0A7J9E0L5"/>
<comment type="caution">
    <text evidence="1">The sequence shown here is derived from an EMBL/GenBank/DDBJ whole genome shotgun (WGS) entry which is preliminary data.</text>
</comment>
<dbReference type="Proteomes" id="UP000593568">
    <property type="component" value="Unassembled WGS sequence"/>
</dbReference>
<accession>A0A7J9E0L5</accession>
<name>A0A7J9E0L5_9ROSI</name>
<reference evidence="1 2" key="1">
    <citation type="journal article" date="2019" name="Genome Biol. Evol.">
        <title>Insights into the evolution of the New World diploid cottons (Gossypium, subgenus Houzingenia) based on genome sequencing.</title>
        <authorList>
            <person name="Grover C.E."/>
            <person name="Arick M.A. 2nd"/>
            <person name="Thrash A."/>
            <person name="Conover J.L."/>
            <person name="Sanders W.S."/>
            <person name="Peterson D.G."/>
            <person name="Frelichowski J.E."/>
            <person name="Scheffler J.A."/>
            <person name="Scheffler B.E."/>
            <person name="Wendel J.F."/>
        </authorList>
    </citation>
    <scope>NUCLEOTIDE SEQUENCE [LARGE SCALE GENOMIC DNA]</scope>
    <source>
        <strain evidence="1">8</strain>
        <tissue evidence="1">Leaf</tissue>
    </source>
</reference>
<protein>
    <submittedName>
        <fullName evidence="1">Uncharacterized protein</fullName>
    </submittedName>
</protein>